<evidence type="ECO:0000256" key="3">
    <source>
        <dbReference type="RuleBase" id="RU003718"/>
    </source>
</evidence>
<name>A0A7J7NCY9_9MAGN</name>
<dbReference type="PANTHER" id="PTHR11926:SF1412">
    <property type="entry name" value="UDP-GLYCOSYLTRANSFERASE 83A1-LIKE"/>
    <property type="match status" value="1"/>
</dbReference>
<organism evidence="5 6">
    <name type="scientific">Kingdonia uniflora</name>
    <dbReference type="NCBI Taxonomy" id="39325"/>
    <lineage>
        <taxon>Eukaryota</taxon>
        <taxon>Viridiplantae</taxon>
        <taxon>Streptophyta</taxon>
        <taxon>Embryophyta</taxon>
        <taxon>Tracheophyta</taxon>
        <taxon>Spermatophyta</taxon>
        <taxon>Magnoliopsida</taxon>
        <taxon>Ranunculales</taxon>
        <taxon>Circaeasteraceae</taxon>
        <taxon>Kingdonia</taxon>
    </lineage>
</organism>
<dbReference type="PROSITE" id="PS00375">
    <property type="entry name" value="UDPGT"/>
    <property type="match status" value="1"/>
</dbReference>
<evidence type="ECO:0000256" key="1">
    <source>
        <dbReference type="ARBA" id="ARBA00009995"/>
    </source>
</evidence>
<comment type="caution">
    <text evidence="5">The sequence shown here is derived from an EMBL/GenBank/DDBJ whole genome shotgun (WGS) entry which is preliminary data.</text>
</comment>
<comment type="similarity">
    <text evidence="1 3">Belongs to the UDP-glycosyltransferase family.</text>
</comment>
<dbReference type="OrthoDB" id="5835829at2759"/>
<sequence length="453" mass="50643">MLNMGRPNILVIPFPAQGHVMPLMELSHILVDRGFKITFLNTEFNHDRVVAAARLDKNDEGFIRMMSIPDGLDVGEDRTNLGKLSDMMKDVMPVYLKDLITKLNASKNVDDRITCVLADVSMGWTLEVASKMNIRRAGFFPAAGGLLAMTLHVPKLIEAGIIRPDGTLNKSQMIKLSPTIPAFNADNFVWLCMGESAIKPIFNLIVRNNEAVNLAEYFICNSFYELEPSIFKMIPNLKPIGPLLASSRLANFWSEDSTCLSWLDEQPARSVIYVAFGSFTVFNKQQFDELAIGLELSGKPFLWVVRPDLTEGPNDVYPDGFEKRVAGRGRMVGWAPQREVLAHPSIACFVTHCGWNSTMEGVSTGVPLLTWPYFADQFLNQSYICDIWKVGLRLKDDDNGIISRDEIKKKVDGLLEDKGIKARVLKLKEIAINNVSKSGASFKNFEDFVNGIK</sequence>
<dbReference type="InterPro" id="IPR035595">
    <property type="entry name" value="UDP_glycos_trans_CS"/>
</dbReference>
<reference evidence="5 6" key="1">
    <citation type="journal article" date="2020" name="IScience">
        <title>Genome Sequencing of the Endangered Kingdonia uniflora (Circaeasteraceae, Ranunculales) Reveals Potential Mechanisms of Evolutionary Specialization.</title>
        <authorList>
            <person name="Sun Y."/>
            <person name="Deng T."/>
            <person name="Zhang A."/>
            <person name="Moore M.J."/>
            <person name="Landis J.B."/>
            <person name="Lin N."/>
            <person name="Zhang H."/>
            <person name="Zhang X."/>
            <person name="Huang J."/>
            <person name="Zhang X."/>
            <person name="Sun H."/>
            <person name="Wang H."/>
        </authorList>
    </citation>
    <scope>NUCLEOTIDE SEQUENCE [LARGE SCALE GENOMIC DNA]</scope>
    <source>
        <strain evidence="5">TB1705</strain>
        <tissue evidence="5">Leaf</tissue>
    </source>
</reference>
<gene>
    <name evidence="5" type="ORF">GIB67_000695</name>
</gene>
<dbReference type="AlphaFoldDB" id="A0A7J7NCY9"/>
<evidence type="ECO:0000256" key="2">
    <source>
        <dbReference type="ARBA" id="ARBA00022679"/>
    </source>
</evidence>
<dbReference type="Gene3D" id="3.40.50.2000">
    <property type="entry name" value="Glycogen Phosphorylase B"/>
    <property type="match status" value="2"/>
</dbReference>
<protein>
    <recommendedName>
        <fullName evidence="4">Glycosyltransferase</fullName>
        <ecNumber evidence="4">2.4.1.-</ecNumber>
    </recommendedName>
</protein>
<evidence type="ECO:0000313" key="5">
    <source>
        <dbReference type="EMBL" id="KAF6165111.1"/>
    </source>
</evidence>
<dbReference type="Proteomes" id="UP000541444">
    <property type="component" value="Unassembled WGS sequence"/>
</dbReference>
<dbReference type="GO" id="GO:0080044">
    <property type="term" value="F:quercetin 7-O-glucosyltransferase activity"/>
    <property type="evidence" value="ECO:0007669"/>
    <property type="project" value="TreeGrafter"/>
</dbReference>
<keyword evidence="2 3" id="KW-0808">Transferase</keyword>
<accession>A0A7J7NCY9</accession>
<dbReference type="GO" id="GO:0080043">
    <property type="term" value="F:quercetin 3-O-glucosyltransferase activity"/>
    <property type="evidence" value="ECO:0007669"/>
    <property type="project" value="TreeGrafter"/>
</dbReference>
<evidence type="ECO:0000313" key="6">
    <source>
        <dbReference type="Proteomes" id="UP000541444"/>
    </source>
</evidence>
<dbReference type="EC" id="2.4.1.-" evidence="4"/>
<dbReference type="PANTHER" id="PTHR11926">
    <property type="entry name" value="GLUCOSYL/GLUCURONOSYL TRANSFERASES"/>
    <property type="match status" value="1"/>
</dbReference>
<dbReference type="CDD" id="cd03784">
    <property type="entry name" value="GT1_Gtf-like"/>
    <property type="match status" value="1"/>
</dbReference>
<dbReference type="Pfam" id="PF00201">
    <property type="entry name" value="UDPGT"/>
    <property type="match status" value="1"/>
</dbReference>
<dbReference type="SUPFAM" id="SSF53756">
    <property type="entry name" value="UDP-Glycosyltransferase/glycogen phosphorylase"/>
    <property type="match status" value="1"/>
</dbReference>
<dbReference type="FunFam" id="3.40.50.2000:FF:000108">
    <property type="entry name" value="UDP-glycosyltransferase 83A1"/>
    <property type="match status" value="1"/>
</dbReference>
<proteinExistence type="inferred from homology"/>
<keyword evidence="6" id="KW-1185">Reference proteome</keyword>
<dbReference type="InterPro" id="IPR002213">
    <property type="entry name" value="UDP_glucos_trans"/>
</dbReference>
<evidence type="ECO:0000256" key="4">
    <source>
        <dbReference type="RuleBase" id="RU362057"/>
    </source>
</evidence>
<dbReference type="FunFam" id="3.40.50.2000:FF:000237">
    <property type="entry name" value="Glycosyltransferase"/>
    <property type="match status" value="1"/>
</dbReference>
<dbReference type="EMBL" id="JACGCM010000859">
    <property type="protein sequence ID" value="KAF6165111.1"/>
    <property type="molecule type" value="Genomic_DNA"/>
</dbReference>
<keyword evidence="3" id="KW-0328">Glycosyltransferase</keyword>